<evidence type="ECO:0000313" key="3">
    <source>
        <dbReference type="EMBL" id="TMO70341.1"/>
    </source>
</evidence>
<comment type="caution">
    <text evidence="3">The sequence shown here is derived from an EMBL/GenBank/DDBJ whole genome shotgun (WGS) entry which is preliminary data.</text>
</comment>
<dbReference type="Proteomes" id="UP000307164">
    <property type="component" value="Unassembled WGS sequence"/>
</dbReference>
<evidence type="ECO:0000259" key="2">
    <source>
        <dbReference type="PROSITE" id="PS50943"/>
    </source>
</evidence>
<dbReference type="RefSeq" id="WP_138676802.1">
    <property type="nucleotide sequence ID" value="NZ_PNBW01000135.1"/>
</dbReference>
<evidence type="ECO:0000256" key="1">
    <source>
        <dbReference type="SAM" id="Phobius"/>
    </source>
</evidence>
<proteinExistence type="predicted"/>
<sequence length="113" mass="12575">MEMKLDKAKLKQLRESKAWSQSYFAEISGLSLRTIQRIEKSGIASPESVKSICATFGIQINELSVVNEHQKELAPSFSGLIKYKISSMDKKATLISFSTAFVISFILTVILIS</sequence>
<dbReference type="InterPro" id="IPR001387">
    <property type="entry name" value="Cro/C1-type_HTH"/>
</dbReference>
<keyword evidence="1" id="KW-0812">Transmembrane</keyword>
<reference evidence="3 4" key="1">
    <citation type="submission" date="2018-01" db="EMBL/GenBank/DDBJ databases">
        <authorList>
            <person name="Paulsen S."/>
            <person name="Gram L.K."/>
        </authorList>
    </citation>
    <scope>NUCLEOTIDE SEQUENCE [LARGE SCALE GENOMIC DNA]</scope>
    <source>
        <strain evidence="3 4">S3895</strain>
    </source>
</reference>
<keyword evidence="4" id="KW-1185">Reference proteome</keyword>
<protein>
    <submittedName>
        <fullName evidence="3">XRE family transcriptional regulator</fullName>
    </submittedName>
</protein>
<keyword evidence="1" id="KW-1133">Transmembrane helix</keyword>
<reference evidence="4" key="2">
    <citation type="submission" date="2019-06" db="EMBL/GenBank/DDBJ databases">
        <title>Co-occurence of chitin degradation, pigmentation and bioactivity in marine Pseudoalteromonas.</title>
        <authorList>
            <person name="Sonnenschein E.C."/>
            <person name="Bech P.K."/>
        </authorList>
    </citation>
    <scope>NUCLEOTIDE SEQUENCE [LARGE SCALE GENOMIC DNA]</scope>
    <source>
        <strain evidence="4">S3895</strain>
    </source>
</reference>
<dbReference type="Pfam" id="PF01381">
    <property type="entry name" value="HTH_3"/>
    <property type="match status" value="1"/>
</dbReference>
<dbReference type="CDD" id="cd00093">
    <property type="entry name" value="HTH_XRE"/>
    <property type="match status" value="1"/>
</dbReference>
<dbReference type="InterPro" id="IPR010982">
    <property type="entry name" value="Lambda_DNA-bd_dom_sf"/>
</dbReference>
<name>A0ABY2VSL9_9GAMM</name>
<organism evidence="3 4">
    <name type="scientific">Pseudoalteromonas aurantia</name>
    <dbReference type="NCBI Taxonomy" id="43654"/>
    <lineage>
        <taxon>Bacteria</taxon>
        <taxon>Pseudomonadati</taxon>
        <taxon>Pseudomonadota</taxon>
        <taxon>Gammaproteobacteria</taxon>
        <taxon>Alteromonadales</taxon>
        <taxon>Pseudoalteromonadaceae</taxon>
        <taxon>Pseudoalteromonas</taxon>
    </lineage>
</organism>
<feature type="domain" description="HTH cro/C1-type" evidence="2">
    <location>
        <begin position="10"/>
        <end position="63"/>
    </location>
</feature>
<dbReference type="PROSITE" id="PS50943">
    <property type="entry name" value="HTH_CROC1"/>
    <property type="match status" value="1"/>
</dbReference>
<dbReference type="SMART" id="SM00530">
    <property type="entry name" value="HTH_XRE"/>
    <property type="match status" value="1"/>
</dbReference>
<accession>A0ABY2VSL9</accession>
<evidence type="ECO:0000313" key="4">
    <source>
        <dbReference type="Proteomes" id="UP000307164"/>
    </source>
</evidence>
<dbReference type="EMBL" id="PNBW01000135">
    <property type="protein sequence ID" value="TMO70341.1"/>
    <property type="molecule type" value="Genomic_DNA"/>
</dbReference>
<gene>
    <name evidence="3" type="ORF">CWC20_19755</name>
</gene>
<dbReference type="Gene3D" id="1.10.260.40">
    <property type="entry name" value="lambda repressor-like DNA-binding domains"/>
    <property type="match status" value="1"/>
</dbReference>
<dbReference type="SUPFAM" id="SSF47413">
    <property type="entry name" value="lambda repressor-like DNA-binding domains"/>
    <property type="match status" value="1"/>
</dbReference>
<keyword evidence="1" id="KW-0472">Membrane</keyword>
<feature type="transmembrane region" description="Helical" evidence="1">
    <location>
        <begin position="92"/>
        <end position="112"/>
    </location>
</feature>